<dbReference type="STRING" id="396014.BF93_14140"/>
<dbReference type="InterPro" id="IPR025323">
    <property type="entry name" value="DUF4229"/>
</dbReference>
<name>Z9JUT5_9MICO</name>
<comment type="caution">
    <text evidence="3">The sequence shown here is derived from an EMBL/GenBank/DDBJ whole genome shotgun (WGS) entry which is preliminary data.</text>
</comment>
<keyword evidence="2" id="KW-0472">Membrane</keyword>
<feature type="region of interest" description="Disordered" evidence="1">
    <location>
        <begin position="59"/>
        <end position="104"/>
    </location>
</feature>
<evidence type="ECO:0000313" key="3">
    <source>
        <dbReference type="EMBL" id="EWS81964.1"/>
    </source>
</evidence>
<evidence type="ECO:0008006" key="5">
    <source>
        <dbReference type="Google" id="ProtNLM"/>
    </source>
</evidence>
<gene>
    <name evidence="3" type="ORF">BF93_14140</name>
</gene>
<dbReference type="RefSeq" id="WP_051486602.1">
    <property type="nucleotide sequence ID" value="NZ_BAAAOW010000003.1"/>
</dbReference>
<keyword evidence="2" id="KW-1133">Transmembrane helix</keyword>
<dbReference type="HOGENOM" id="CLU_179817_0_0_11"/>
<accession>Z9JUT5</accession>
<organism evidence="3 4">
    <name type="scientific">Brachybacterium phenoliresistens</name>
    <dbReference type="NCBI Taxonomy" id="396014"/>
    <lineage>
        <taxon>Bacteria</taxon>
        <taxon>Bacillati</taxon>
        <taxon>Actinomycetota</taxon>
        <taxon>Actinomycetes</taxon>
        <taxon>Micrococcales</taxon>
        <taxon>Dermabacteraceae</taxon>
        <taxon>Brachybacterium</taxon>
    </lineage>
</organism>
<dbReference type="EMBL" id="JDYK01000004">
    <property type="protein sequence ID" value="EWS81964.1"/>
    <property type="molecule type" value="Genomic_DNA"/>
</dbReference>
<evidence type="ECO:0000313" key="4">
    <source>
        <dbReference type="Proteomes" id="UP000023067"/>
    </source>
</evidence>
<feature type="transmembrane region" description="Helical" evidence="2">
    <location>
        <begin position="30"/>
        <end position="48"/>
    </location>
</feature>
<sequence>MRDVLLYSVLRLGIFLLVWVALIYAGMHYLLAGALAALIAMLLSILLLRGPREGAAQRWKAADEARRERRSGEAPDEDAAEEDALLDSTGDPDGSEDEPQQKQD</sequence>
<dbReference type="Pfam" id="PF14012">
    <property type="entry name" value="DUF4229"/>
    <property type="match status" value="1"/>
</dbReference>
<keyword evidence="2" id="KW-0812">Transmembrane</keyword>
<feature type="compositionally biased region" description="Acidic residues" evidence="1">
    <location>
        <begin position="74"/>
        <end position="85"/>
    </location>
</feature>
<keyword evidence="4" id="KW-1185">Reference proteome</keyword>
<evidence type="ECO:0000256" key="2">
    <source>
        <dbReference type="SAM" id="Phobius"/>
    </source>
</evidence>
<dbReference type="PATRIC" id="fig|396014.3.peg.1180"/>
<dbReference type="eggNOG" id="ENOG5034CBX">
    <property type="taxonomic scope" value="Bacteria"/>
</dbReference>
<reference evidence="3 4" key="1">
    <citation type="submission" date="2014-02" db="EMBL/GenBank/DDBJ databases">
        <title>Genome sequence of Brachybacterium phenoliresistens strain W13A50.</title>
        <authorList>
            <person name="Wang X."/>
        </authorList>
    </citation>
    <scope>NUCLEOTIDE SEQUENCE [LARGE SCALE GENOMIC DNA]</scope>
    <source>
        <strain evidence="3 4">W13A50</strain>
    </source>
</reference>
<evidence type="ECO:0000256" key="1">
    <source>
        <dbReference type="SAM" id="MobiDB-lite"/>
    </source>
</evidence>
<dbReference type="Proteomes" id="UP000023067">
    <property type="component" value="Unassembled WGS sequence"/>
</dbReference>
<protein>
    <recommendedName>
        <fullName evidence="5">DUF4229 domain-containing protein</fullName>
    </recommendedName>
</protein>
<proteinExistence type="predicted"/>
<feature type="transmembrane region" description="Helical" evidence="2">
    <location>
        <begin position="5"/>
        <end position="24"/>
    </location>
</feature>
<feature type="compositionally biased region" description="Basic and acidic residues" evidence="1">
    <location>
        <begin position="60"/>
        <end position="73"/>
    </location>
</feature>
<dbReference type="AlphaFoldDB" id="Z9JUT5"/>